<evidence type="ECO:0000256" key="6">
    <source>
        <dbReference type="ARBA" id="ARBA00023235"/>
    </source>
</evidence>
<dbReference type="SUPFAM" id="SSF51556">
    <property type="entry name" value="Metallo-dependent hydrolases"/>
    <property type="match status" value="1"/>
</dbReference>
<comment type="caution">
    <text evidence="8">The sequence shown here is derived from an EMBL/GenBank/DDBJ whole genome shotgun (WGS) entry which is preliminary data.</text>
</comment>
<dbReference type="GO" id="GO:0042840">
    <property type="term" value="P:D-glucuronate catabolic process"/>
    <property type="evidence" value="ECO:0007669"/>
    <property type="project" value="TreeGrafter"/>
</dbReference>
<dbReference type="PANTHER" id="PTHR30068">
    <property type="entry name" value="URONATE ISOMERASE"/>
    <property type="match status" value="1"/>
</dbReference>
<evidence type="ECO:0000256" key="7">
    <source>
        <dbReference type="HAMAP-Rule" id="MF_00675"/>
    </source>
</evidence>
<evidence type="ECO:0000256" key="1">
    <source>
        <dbReference type="ARBA" id="ARBA00001165"/>
    </source>
</evidence>
<comment type="similarity">
    <text evidence="3 7">Belongs to the metallo-dependent hydrolases superfamily. Uronate isomerase family.</text>
</comment>
<evidence type="ECO:0000256" key="4">
    <source>
        <dbReference type="ARBA" id="ARBA00012546"/>
    </source>
</evidence>
<comment type="catalytic activity">
    <reaction evidence="7">
        <text>aldehydo-D-galacturonate = keto-D-tagaturonate</text>
        <dbReference type="Rhea" id="RHEA:27702"/>
        <dbReference type="ChEBI" id="CHEBI:12952"/>
        <dbReference type="ChEBI" id="CHEBI:17886"/>
    </reaction>
</comment>
<keyword evidence="6 7" id="KW-0413">Isomerase</keyword>
<dbReference type="EC" id="5.3.1.12" evidence="4 7"/>
<dbReference type="Gene3D" id="3.20.20.140">
    <property type="entry name" value="Metal-dependent hydrolases"/>
    <property type="match status" value="1"/>
</dbReference>
<keyword evidence="9" id="KW-1185">Reference proteome</keyword>
<dbReference type="UniPathway" id="UPA00246"/>
<evidence type="ECO:0000313" key="9">
    <source>
        <dbReference type="Proteomes" id="UP000078225"/>
    </source>
</evidence>
<dbReference type="STRING" id="1691903.A9B99_13550"/>
<accession>A0A1B7L0N1</accession>
<dbReference type="InterPro" id="IPR032466">
    <property type="entry name" value="Metal_Hydrolase"/>
</dbReference>
<dbReference type="Pfam" id="PF02614">
    <property type="entry name" value="UxaC"/>
    <property type="match status" value="1"/>
</dbReference>
<organism evidence="8 9">
    <name type="scientific">Mangrovibacter phragmitis</name>
    <dbReference type="NCBI Taxonomy" id="1691903"/>
    <lineage>
        <taxon>Bacteria</taxon>
        <taxon>Pseudomonadati</taxon>
        <taxon>Pseudomonadota</taxon>
        <taxon>Gammaproteobacteria</taxon>
        <taxon>Enterobacterales</taxon>
        <taxon>Enterobacteriaceae</taxon>
        <taxon>Mangrovibacter</taxon>
    </lineage>
</organism>
<evidence type="ECO:0000256" key="5">
    <source>
        <dbReference type="ARBA" id="ARBA00020555"/>
    </source>
</evidence>
<dbReference type="HAMAP" id="MF_00675">
    <property type="entry name" value="UxaC"/>
    <property type="match status" value="1"/>
</dbReference>
<dbReference type="PANTHER" id="PTHR30068:SF4">
    <property type="entry name" value="URONATE ISOMERASE"/>
    <property type="match status" value="1"/>
</dbReference>
<dbReference type="GO" id="GO:0008880">
    <property type="term" value="F:glucuronate isomerase activity"/>
    <property type="evidence" value="ECO:0007669"/>
    <property type="project" value="UniProtKB-UniRule"/>
</dbReference>
<evidence type="ECO:0000313" key="8">
    <source>
        <dbReference type="EMBL" id="OAT75831.1"/>
    </source>
</evidence>
<evidence type="ECO:0000256" key="2">
    <source>
        <dbReference type="ARBA" id="ARBA00004892"/>
    </source>
</evidence>
<dbReference type="OrthoDB" id="9766564at2"/>
<comment type="pathway">
    <text evidence="2 7">Carbohydrate metabolism; pentose and glucuronate interconversion.</text>
</comment>
<evidence type="ECO:0000256" key="3">
    <source>
        <dbReference type="ARBA" id="ARBA00008397"/>
    </source>
</evidence>
<dbReference type="RefSeq" id="WP_064600098.1">
    <property type="nucleotide sequence ID" value="NZ_JBDJAE010000005.1"/>
</dbReference>
<reference evidence="9" key="1">
    <citation type="submission" date="2016-05" db="EMBL/GenBank/DDBJ databases">
        <authorList>
            <person name="Behera P."/>
            <person name="Vaishampayan P."/>
            <person name="Singh N."/>
            <person name="Raina V."/>
            <person name="Suar M."/>
            <person name="Pattnaik A."/>
            <person name="Rastogi G."/>
        </authorList>
    </citation>
    <scope>NUCLEOTIDE SEQUENCE [LARGE SCALE GENOMIC DNA]</scope>
    <source>
        <strain evidence="9">MP23</strain>
    </source>
</reference>
<dbReference type="AlphaFoldDB" id="A0A1B7L0N1"/>
<dbReference type="EMBL" id="LYRP01000043">
    <property type="protein sequence ID" value="OAT75831.1"/>
    <property type="molecule type" value="Genomic_DNA"/>
</dbReference>
<gene>
    <name evidence="7" type="primary">uxaC</name>
    <name evidence="8" type="ORF">A9B99_13550</name>
</gene>
<protein>
    <recommendedName>
        <fullName evidence="5 7">Uronate isomerase</fullName>
        <ecNumber evidence="4 7">5.3.1.12</ecNumber>
    </recommendedName>
    <alternativeName>
        <fullName evidence="7">Glucuronate isomerase</fullName>
    </alternativeName>
    <alternativeName>
        <fullName evidence="7">Uronic isomerase</fullName>
    </alternativeName>
</protein>
<dbReference type="Gene3D" id="1.10.2020.10">
    <property type="entry name" value="uronate isomerase, domain 2, chain A"/>
    <property type="match status" value="1"/>
</dbReference>
<dbReference type="GO" id="GO:0019698">
    <property type="term" value="P:D-galacturonate catabolic process"/>
    <property type="evidence" value="ECO:0007669"/>
    <property type="project" value="TreeGrafter"/>
</dbReference>
<name>A0A1B7L0N1_9ENTR</name>
<dbReference type="Proteomes" id="UP000078225">
    <property type="component" value="Unassembled WGS sequence"/>
</dbReference>
<dbReference type="NCBIfam" id="NF002794">
    <property type="entry name" value="PRK02925.1"/>
    <property type="match status" value="1"/>
</dbReference>
<proteinExistence type="inferred from homology"/>
<comment type="catalytic activity">
    <reaction evidence="1 7">
        <text>D-glucuronate = D-fructuronate</text>
        <dbReference type="Rhea" id="RHEA:13049"/>
        <dbReference type="ChEBI" id="CHEBI:58720"/>
        <dbReference type="ChEBI" id="CHEBI:59863"/>
        <dbReference type="EC" id="5.3.1.12"/>
    </reaction>
</comment>
<sequence length="472" mass="53893">MKPFLDENFLLENNAATRLYHEYACDQPIYDYHCHLSPQDIADNRQFRDLAEIWLEGDHYKWRVMRAAGVDEKLITGNASGKEKYLAWAKVIPKTLGNPVFHWTHLELKRPFGLSNIILSQDTAEEVWEYCQARLMLPSFSAQGLMKQMNVRMVGTTDDPLDDLTHHRRIAENPDFDIEVRPTWRPDPVFKPELPGFANYIDALGSCTRINIYSFDDLTQALLIRLEYFAQHGCCSADHGIETVRFASCPSQKVLDDILQRRLAGDVLNDTDVACFSTAVQIWLGQQYARRGWVMQLHIGARRNNNQRAFQMLGANSGFDSIDDRPFAEPLAQLLSALNELDSLPKTILYTLNPAWNEVVATMCGNFQGGGIAGKMQFGSGWWFNDQLDGMKRQMEQLAQLGLISQFIGMLTDSRSFLSYTRHEYFRRLLCNTVGGWMNRGEIPADFALVGSMIKDICYNNARSYFSGKKNH</sequence>
<dbReference type="InterPro" id="IPR003766">
    <property type="entry name" value="Uronate_isomerase"/>
</dbReference>